<evidence type="ECO:0000313" key="3">
    <source>
        <dbReference type="Proteomes" id="UP000078284"/>
    </source>
</evidence>
<dbReference type="CDD" id="cd00303">
    <property type="entry name" value="retropepsin_like"/>
    <property type="match status" value="1"/>
</dbReference>
<dbReference type="PANTHER" id="PTHR33067">
    <property type="entry name" value="RNA-DIRECTED DNA POLYMERASE-RELATED"/>
    <property type="match status" value="1"/>
</dbReference>
<sequence length="1362" mass="154308">MKCKELEDTGKATLAECIHDGVTFGSDAPVAYLCGCNAGDHGICFGKLPYVAMLCCVFHVGYLGWGKLMSVAGNPEFTEVGKPKQCFKLESGRQYAGQGLRWVPKPRLDVDDQSQCGVFGAPMTFLVIERLGGVTICGIRAWLMMLARLVFFKMFYRISCQRTERSESMNFSPVYENWSQHFGPEDWVPYVGGEGDEGYYYPNMYGTPDWDVPATIPEYSLPRCVVLVVGGRDHKRIKIVCEGIGETGLATVAELSTRRCSVWCFGAIGAQKEEKQNRKSHFGQPTRSPVAEREAVSSAVHLDTSTRSQRRPGSPFCSSTLSQRRPCSDLELLTSYLEEADLITTNHSTKRSSRSFRISRDHSTPRSSRGHHHFTSPLDHEVECPHLHHQTITRSLHSTWKSSWLSSMVIESGTSASRHPLLSFCNSLLLLDLILDHPVFWQQTVQSRLLEHIEICYAWLDLVTSDHILINLLFNDNIDRIARSLREQTHTHMMADVVDEQEWPNNIGASDFPHNHNLRHGIVPPPVQNNNFEIKSGLIAMVQGNKFHGLPMEDPLDHLDEFERLCGLTKINGVSEDGFKLRLFPFSLGDKAHLMLLDTASNGIFLNKDVEEGWELVENLAQSDGNYNEDYDRSIRTSSDSEDKHHIAIKALNDKIDKLLQVQQKHVHFASEDELFQVKEKLNDQCPQISYVQNQGVYNKEYNNYRSNLNLSYRSTNVVNPQDQVYPHQQPQQQPKRFVPYNQGQRFVPKQQFQGGYPQQQPPPGFQSHQHQAAAPQDSDMKTMLHKYESLSTRIRYLEGIPTSPSITNNPGQLPGKAIQNPKEYATAHAITICHDRELPTRHASTSITRDSEGQEGEVFVQNEVPAEIAIEELILDCSNRSQAQVVPPSLKKHAATKTKDKVFVPPPYKPPLPFPGRFKKQLIKKYEALLEKQLKDLEITMPLVDCLALIPDSHKYVKDMITERIKEVQGTVASIQECSEITQKKIVQEKLEDPGYFSLPCSIRQLAFSNCLCDLGASVSLMPLTIARKLGFVQYKPCDLSLILADRTLRKPYGILEDLPIKINGVEVPTDFIVLEMDEEPKDPLILGRPFLATNGAVIDVKQGKIDLNLGKDFIMKFDIKDDMKKPTIDSHTFLVDEKGQLPKEPLEEPASKDQVETALTRSGEARHLPSETLSYDKSLDSHKAVVGTEFFGSKTEVRASNKEISTHTRPLSSTVNLSNLSTCPEKSCSTKQLQSRILQSNDWLVLKEKSIWQDKAIRELKHTVRELKNQIKELHGKAYEAPLDIKDVPNDEVIALVSKEGYEFTFERSREDDYRDDQKEIYKKRDIEYSTTDLSREHVEYIAVSIEEEEEISIPLYHPP</sequence>
<protein>
    <submittedName>
        <fullName evidence="2">Uncharacterized protein</fullName>
    </submittedName>
</protein>
<name>A0A178WM32_ARATH</name>
<accession>A0A178WM32</accession>
<reference evidence="3" key="1">
    <citation type="journal article" date="2016" name="Proc. Natl. Acad. Sci. U.S.A.">
        <title>Chromosome-level assembly of Arabidopsis thaliana Ler reveals the extent of translocation and inversion polymorphisms.</title>
        <authorList>
            <person name="Zapata L."/>
            <person name="Ding J."/>
            <person name="Willing E.M."/>
            <person name="Hartwig B."/>
            <person name="Bezdan D."/>
            <person name="Jiao W.B."/>
            <person name="Patel V."/>
            <person name="Velikkakam James G."/>
            <person name="Koornneef M."/>
            <person name="Ossowski S."/>
            <person name="Schneeberger K."/>
        </authorList>
    </citation>
    <scope>NUCLEOTIDE SEQUENCE [LARGE SCALE GENOMIC DNA]</scope>
    <source>
        <strain evidence="3">cv. Landsberg erecta</strain>
    </source>
</reference>
<proteinExistence type="predicted"/>
<comment type="caution">
    <text evidence="2">The sequence shown here is derived from an EMBL/GenBank/DDBJ whole genome shotgun (WGS) entry which is preliminary data.</text>
</comment>
<feature type="region of interest" description="Disordered" evidence="1">
    <location>
        <begin position="353"/>
        <end position="374"/>
    </location>
</feature>
<feature type="region of interest" description="Disordered" evidence="1">
    <location>
        <begin position="753"/>
        <end position="779"/>
    </location>
</feature>
<dbReference type="ExpressionAtlas" id="A0A178WM32">
    <property type="expression patterns" value="differential"/>
</dbReference>
<evidence type="ECO:0000256" key="1">
    <source>
        <dbReference type="SAM" id="MobiDB-lite"/>
    </source>
</evidence>
<dbReference type="InterPro" id="IPR021109">
    <property type="entry name" value="Peptidase_aspartic_dom_sf"/>
</dbReference>
<dbReference type="Proteomes" id="UP000078284">
    <property type="component" value="Chromosome 1"/>
</dbReference>
<feature type="region of interest" description="Disordered" evidence="1">
    <location>
        <begin position="275"/>
        <end position="322"/>
    </location>
</feature>
<dbReference type="Gene3D" id="2.40.70.10">
    <property type="entry name" value="Acid Proteases"/>
    <property type="match status" value="1"/>
</dbReference>
<dbReference type="PANTHER" id="PTHR33067:SF31">
    <property type="entry name" value="RNA-DIRECTED DNA POLYMERASE"/>
    <property type="match status" value="1"/>
</dbReference>
<organism evidence="2 3">
    <name type="scientific">Arabidopsis thaliana</name>
    <name type="common">Mouse-ear cress</name>
    <dbReference type="NCBI Taxonomy" id="3702"/>
    <lineage>
        <taxon>Eukaryota</taxon>
        <taxon>Viridiplantae</taxon>
        <taxon>Streptophyta</taxon>
        <taxon>Embryophyta</taxon>
        <taxon>Tracheophyta</taxon>
        <taxon>Spermatophyta</taxon>
        <taxon>Magnoliopsida</taxon>
        <taxon>eudicotyledons</taxon>
        <taxon>Gunneridae</taxon>
        <taxon>Pentapetalae</taxon>
        <taxon>rosids</taxon>
        <taxon>malvids</taxon>
        <taxon>Brassicales</taxon>
        <taxon>Brassicaceae</taxon>
        <taxon>Camelineae</taxon>
        <taxon>Arabidopsis</taxon>
    </lineage>
</organism>
<evidence type="ECO:0000313" key="2">
    <source>
        <dbReference type="EMBL" id="OAP19254.1"/>
    </source>
</evidence>
<dbReference type="EMBL" id="LUHQ01000001">
    <property type="protein sequence ID" value="OAP19254.1"/>
    <property type="molecule type" value="Genomic_DNA"/>
</dbReference>
<gene>
    <name evidence="2" type="ordered locus">AXX17_At1g38480</name>
</gene>